<gene>
    <name evidence="1" type="ORF">CSR02_15160</name>
</gene>
<dbReference type="EMBL" id="PEBQ01000196">
    <property type="protein sequence ID" value="PHY92771.1"/>
    <property type="molecule type" value="Genomic_DNA"/>
</dbReference>
<name>A0A2G4R859_9PROT</name>
<keyword evidence="2" id="KW-1185">Reference proteome</keyword>
<proteinExistence type="predicted"/>
<comment type="caution">
    <text evidence="1">The sequence shown here is derived from an EMBL/GenBank/DDBJ whole genome shotgun (WGS) entry which is preliminary data.</text>
</comment>
<dbReference type="AlphaFoldDB" id="A0A2G4R859"/>
<accession>A0A2G4R859</accession>
<sequence length="87" mass="9893">MPTTSRKKISIAWQRDGIDRGWFYSPRVGSVRSPVSYRAGGWYFLPMWLPDLKENDIGPFKPRDLAFAEAERLAAVHMPSAPSLREG</sequence>
<reference evidence="1 2" key="1">
    <citation type="submission" date="2017-10" db="EMBL/GenBank/DDBJ databases">
        <title>Genomic analysis of the genus Acetobacter.</title>
        <authorList>
            <person name="Kim K.H."/>
            <person name="Chun B.H."/>
            <person name="Son A.R."/>
            <person name="Jeon C.O."/>
        </authorList>
    </citation>
    <scope>NUCLEOTIDE SEQUENCE [LARGE SCALE GENOMIC DNA]</scope>
    <source>
        <strain evidence="1 2">LHT 2458</strain>
    </source>
</reference>
<protein>
    <submittedName>
        <fullName evidence="1">Uncharacterized protein</fullName>
    </submittedName>
</protein>
<organism evidence="1 2">
    <name type="scientific">Acetobacter pomorum</name>
    <dbReference type="NCBI Taxonomy" id="65959"/>
    <lineage>
        <taxon>Bacteria</taxon>
        <taxon>Pseudomonadati</taxon>
        <taxon>Pseudomonadota</taxon>
        <taxon>Alphaproteobacteria</taxon>
        <taxon>Acetobacterales</taxon>
        <taxon>Acetobacteraceae</taxon>
        <taxon>Acetobacter</taxon>
    </lineage>
</organism>
<evidence type="ECO:0000313" key="2">
    <source>
        <dbReference type="Proteomes" id="UP000228751"/>
    </source>
</evidence>
<dbReference type="OrthoDB" id="8374760at2"/>
<evidence type="ECO:0000313" key="1">
    <source>
        <dbReference type="EMBL" id="PHY92771.1"/>
    </source>
</evidence>
<dbReference type="Proteomes" id="UP000228751">
    <property type="component" value="Unassembled WGS sequence"/>
</dbReference>